<evidence type="ECO:0000259" key="2">
    <source>
        <dbReference type="Pfam" id="PF13239"/>
    </source>
</evidence>
<keyword evidence="1" id="KW-0472">Membrane</keyword>
<organism evidence="3 4">
    <name type="scientific">Hyunsoonleella aquatilis</name>
    <dbReference type="NCBI Taxonomy" id="2762758"/>
    <lineage>
        <taxon>Bacteria</taxon>
        <taxon>Pseudomonadati</taxon>
        <taxon>Bacteroidota</taxon>
        <taxon>Flavobacteriia</taxon>
        <taxon>Flavobacteriales</taxon>
        <taxon>Flavobacteriaceae</taxon>
    </lineage>
</organism>
<dbReference type="Pfam" id="PF13239">
    <property type="entry name" value="2TM"/>
    <property type="match status" value="1"/>
</dbReference>
<keyword evidence="1" id="KW-1133">Transmembrane helix</keyword>
<accession>A0A923HDC5</accession>
<proteinExistence type="predicted"/>
<feature type="domain" description="2TM" evidence="2">
    <location>
        <begin position="15"/>
        <end position="92"/>
    </location>
</feature>
<dbReference type="EMBL" id="JACNMF010000004">
    <property type="protein sequence ID" value="MBC3759419.1"/>
    <property type="molecule type" value="Genomic_DNA"/>
</dbReference>
<sequence>MKKLSIEKQNDRFTRARLRVKELKGLYCNIFAYCLVIPFLAFINYKTFWEIKWFLFSAIGWGIGIAFHAYRVYARNPIFGHKWEQRKIEQFMREERENRWN</sequence>
<dbReference type="AlphaFoldDB" id="A0A923HDC5"/>
<dbReference type="Proteomes" id="UP000656244">
    <property type="component" value="Unassembled WGS sequence"/>
</dbReference>
<evidence type="ECO:0000256" key="1">
    <source>
        <dbReference type="SAM" id="Phobius"/>
    </source>
</evidence>
<name>A0A923HDC5_9FLAO</name>
<protein>
    <submittedName>
        <fullName evidence="3">2TM domain-containing protein</fullName>
    </submittedName>
</protein>
<evidence type="ECO:0000313" key="4">
    <source>
        <dbReference type="Proteomes" id="UP000656244"/>
    </source>
</evidence>
<evidence type="ECO:0000313" key="3">
    <source>
        <dbReference type="EMBL" id="MBC3759419.1"/>
    </source>
</evidence>
<dbReference type="RefSeq" id="WP_186563210.1">
    <property type="nucleotide sequence ID" value="NZ_JACNMF010000004.1"/>
</dbReference>
<gene>
    <name evidence="3" type="ORF">H7U19_13450</name>
</gene>
<comment type="caution">
    <text evidence="3">The sequence shown here is derived from an EMBL/GenBank/DDBJ whole genome shotgun (WGS) entry which is preliminary data.</text>
</comment>
<keyword evidence="4" id="KW-1185">Reference proteome</keyword>
<reference evidence="3" key="1">
    <citation type="submission" date="2020-08" db="EMBL/GenBank/DDBJ databases">
        <title>Hyunsoonleella sp. strain SJ7 genome sequencing and assembly.</title>
        <authorList>
            <person name="Kim I."/>
        </authorList>
    </citation>
    <scope>NUCLEOTIDE SEQUENCE</scope>
    <source>
        <strain evidence="3">SJ7</strain>
    </source>
</reference>
<dbReference type="InterPro" id="IPR025698">
    <property type="entry name" value="2TM_dom"/>
</dbReference>
<feature type="transmembrane region" description="Helical" evidence="1">
    <location>
        <begin position="25"/>
        <end position="45"/>
    </location>
</feature>
<keyword evidence="1" id="KW-0812">Transmembrane</keyword>
<feature type="transmembrane region" description="Helical" evidence="1">
    <location>
        <begin position="51"/>
        <end position="73"/>
    </location>
</feature>